<evidence type="ECO:0000313" key="3">
    <source>
        <dbReference type="Proteomes" id="UP000056905"/>
    </source>
</evidence>
<dbReference type="STRING" id="69395.AQ619_11845"/>
<keyword evidence="3" id="KW-1185">Reference proteome</keyword>
<feature type="transmembrane region" description="Helical" evidence="1">
    <location>
        <begin position="102"/>
        <end position="121"/>
    </location>
</feature>
<gene>
    <name evidence="2" type="ORF">AQ619_11845</name>
</gene>
<organism evidence="2 3">
    <name type="scientific">Caulobacter henricii</name>
    <dbReference type="NCBI Taxonomy" id="69395"/>
    <lineage>
        <taxon>Bacteria</taxon>
        <taxon>Pseudomonadati</taxon>
        <taxon>Pseudomonadota</taxon>
        <taxon>Alphaproteobacteria</taxon>
        <taxon>Caulobacterales</taxon>
        <taxon>Caulobacteraceae</taxon>
        <taxon>Caulobacter</taxon>
    </lineage>
</organism>
<dbReference type="AlphaFoldDB" id="A0A0P0P0H5"/>
<dbReference type="RefSeq" id="WP_062147684.1">
    <property type="nucleotide sequence ID" value="NZ_CP013002.1"/>
</dbReference>
<dbReference type="OrthoDB" id="7190962at2"/>
<feature type="transmembrane region" description="Helical" evidence="1">
    <location>
        <begin position="36"/>
        <end position="58"/>
    </location>
</feature>
<proteinExistence type="predicted"/>
<protein>
    <submittedName>
        <fullName evidence="2">Uncharacterized protein</fullName>
    </submittedName>
</protein>
<evidence type="ECO:0000313" key="2">
    <source>
        <dbReference type="EMBL" id="ALL13973.1"/>
    </source>
</evidence>
<dbReference type="EMBL" id="CP013002">
    <property type="protein sequence ID" value="ALL13973.1"/>
    <property type="molecule type" value="Genomic_DNA"/>
</dbReference>
<name>A0A0P0P0H5_9CAUL</name>
<keyword evidence="1" id="KW-0472">Membrane</keyword>
<keyword evidence="1" id="KW-0812">Transmembrane</keyword>
<dbReference type="Proteomes" id="UP000056905">
    <property type="component" value="Chromosome"/>
</dbReference>
<keyword evidence="1" id="KW-1133">Transmembrane helix</keyword>
<reference evidence="2 3" key="1">
    <citation type="submission" date="2015-10" db="EMBL/GenBank/DDBJ databases">
        <title>Conservation of the essential genome among Caulobacter and Brevundimonas species.</title>
        <authorList>
            <person name="Scott D."/>
            <person name="Ely B."/>
        </authorList>
    </citation>
    <scope>NUCLEOTIDE SEQUENCE [LARGE SCALE GENOMIC DNA]</scope>
    <source>
        <strain evidence="2 3">CB4</strain>
    </source>
</reference>
<feature type="transmembrane region" description="Helical" evidence="1">
    <location>
        <begin position="7"/>
        <end position="30"/>
    </location>
</feature>
<evidence type="ECO:0000256" key="1">
    <source>
        <dbReference type="SAM" id="Phobius"/>
    </source>
</evidence>
<dbReference type="KEGG" id="chq:AQ619_11845"/>
<accession>A0A0P0P0H5</accession>
<feature type="transmembrane region" description="Helical" evidence="1">
    <location>
        <begin position="70"/>
        <end position="90"/>
    </location>
</feature>
<sequence length="128" mass="13563">MSKQDVLVFGGAGLGAWLAATAFYAAFGAGVLESAFWFYALNAFAAAAFVTFVFQASARLRHIKRGKRMLPMLTFAAPGLMASAVVIGRFDLLMPASDPVSVGRYGAFLMVLFTALAASAFERAPQKA</sequence>